<dbReference type="SUPFAM" id="SSF48726">
    <property type="entry name" value="Immunoglobulin"/>
    <property type="match status" value="1"/>
</dbReference>
<dbReference type="OMA" id="DAKAKPC"/>
<feature type="coiled-coil region" evidence="7">
    <location>
        <begin position="281"/>
        <end position="315"/>
    </location>
</feature>
<feature type="coiled-coil region" evidence="7">
    <location>
        <begin position="935"/>
        <end position="1006"/>
    </location>
</feature>
<dbReference type="InterPro" id="IPR058157">
    <property type="entry name" value="Spectrin_met"/>
</dbReference>
<keyword evidence="7" id="KW-0175">Coiled coil</keyword>
<evidence type="ECO:0000256" key="3">
    <source>
        <dbReference type="ARBA" id="ARBA00022490"/>
    </source>
</evidence>
<evidence type="ECO:0000259" key="9">
    <source>
        <dbReference type="PROSITE" id="PS50835"/>
    </source>
</evidence>
<keyword evidence="11" id="KW-1185">Reference proteome</keyword>
<keyword evidence="5" id="KW-1015">Disulfide bond</keyword>
<dbReference type="InterPro" id="IPR050876">
    <property type="entry name" value="IgLON_domain"/>
</dbReference>
<dbReference type="PANTHER" id="PTHR42757">
    <property type="entry name" value="IGLON FAMILY OF IMMUNOGLOBULIN SUPERFAMILY-RELATED"/>
    <property type="match status" value="1"/>
</dbReference>
<keyword evidence="3" id="KW-0963">Cytoplasm</keyword>
<feature type="region of interest" description="Disordered" evidence="8">
    <location>
        <begin position="1306"/>
        <end position="1370"/>
    </location>
</feature>
<proteinExistence type="inferred from homology"/>
<feature type="region of interest" description="Disordered" evidence="8">
    <location>
        <begin position="1396"/>
        <end position="1429"/>
    </location>
</feature>
<feature type="region of interest" description="Disordered" evidence="8">
    <location>
        <begin position="1122"/>
        <end position="1170"/>
    </location>
</feature>
<reference evidence="10" key="2">
    <citation type="submission" date="2025-09" db="UniProtKB">
        <authorList>
            <consortium name="Ensembl"/>
        </authorList>
    </citation>
    <scope>IDENTIFICATION</scope>
</reference>
<evidence type="ECO:0000313" key="11">
    <source>
        <dbReference type="Proteomes" id="UP001108240"/>
    </source>
</evidence>
<dbReference type="Gene3D" id="2.60.40.10">
    <property type="entry name" value="Immunoglobulins"/>
    <property type="match status" value="1"/>
</dbReference>
<dbReference type="InterPro" id="IPR013098">
    <property type="entry name" value="Ig_I-set"/>
</dbReference>
<evidence type="ECO:0000256" key="1">
    <source>
        <dbReference type="ARBA" id="ARBA00004496"/>
    </source>
</evidence>
<accession>A0A9J8CW94</accession>
<dbReference type="Pfam" id="PF07679">
    <property type="entry name" value="I-set"/>
    <property type="match status" value="1"/>
</dbReference>
<protein>
    <submittedName>
        <fullName evidence="10">Coiled-coil domain containing 141</fullName>
    </submittedName>
</protein>
<dbReference type="InterPro" id="IPR013783">
    <property type="entry name" value="Ig-like_fold"/>
</dbReference>
<dbReference type="PANTHER" id="PTHR42757:SF44">
    <property type="entry name" value="COILED-COIL DOMAIN-CONTAINING PROTEIN 141"/>
    <property type="match status" value="1"/>
</dbReference>
<dbReference type="SMART" id="SM00150">
    <property type="entry name" value="SPEC"/>
    <property type="match status" value="5"/>
</dbReference>
<keyword evidence="6" id="KW-0393">Immunoglobulin domain</keyword>
<feature type="compositionally biased region" description="Basic and acidic residues" evidence="8">
    <location>
        <begin position="1130"/>
        <end position="1147"/>
    </location>
</feature>
<dbReference type="Gene3D" id="1.20.58.60">
    <property type="match status" value="5"/>
</dbReference>
<feature type="compositionally biased region" description="Polar residues" evidence="8">
    <location>
        <begin position="1495"/>
        <end position="1518"/>
    </location>
</feature>
<organism evidence="10 11">
    <name type="scientific">Cyprinus carpio carpio</name>
    <dbReference type="NCBI Taxonomy" id="630221"/>
    <lineage>
        <taxon>Eukaryota</taxon>
        <taxon>Metazoa</taxon>
        <taxon>Chordata</taxon>
        <taxon>Craniata</taxon>
        <taxon>Vertebrata</taxon>
        <taxon>Euteleostomi</taxon>
        <taxon>Actinopterygii</taxon>
        <taxon>Neopterygii</taxon>
        <taxon>Teleostei</taxon>
        <taxon>Ostariophysi</taxon>
        <taxon>Cypriniformes</taxon>
        <taxon>Cyprinidae</taxon>
        <taxon>Cyprininae</taxon>
        <taxon>Cyprinus</taxon>
    </lineage>
</organism>
<dbReference type="InterPro" id="IPR036179">
    <property type="entry name" value="Ig-like_dom_sf"/>
</dbReference>
<evidence type="ECO:0000313" key="10">
    <source>
        <dbReference type="Ensembl" id="ENSCCRP00000174472.1"/>
    </source>
</evidence>
<comment type="similarity">
    <text evidence="2">Belongs to the protein kinase superfamily. CAMK Ser/Thr protein kinase family.</text>
</comment>
<dbReference type="Proteomes" id="UP001108240">
    <property type="component" value="Unplaced"/>
</dbReference>
<sequence length="1696" mass="192721">MSIMSSEGDAGGQPSTTTISTVAVQAGDSQIVVAVLKCGELVHLQLTEAQPNLLEIGNNQDETKKLLEEHEQLLAKLKKNEGGVWALLEEADKTAAQKEGEELVYKAMAVSLSEAWKTLVAHLEKRRSLLILACHFFECALEFAIRIDEAEDFQSVGQKSITADNTNELLQRHSAIRRGMLEKSMLVLNKSRELLEFLKDFQSLQALQYGRASHGAWSSFGKVEGLMEILQDRRRQVDLCMRQQQHELEMIYRIQQWERQEQEVTQWFKEKATLFLENSQLGSSLSENEELLREYKEYEQKAKEWGVLVERLLQQASDLLSSNESTQLQHLSEKSEKLKATHDQFWSLMLNRLAHLKESNAFYSSANKAFEVLSTVEIAIKELKNQPLPLPELARKHEEFSRSIKDTSAEPIQRGQLIIQKLDPQSAQGGGLQRMLGYIKERMEVLSHECHAHRELTGKRQQLVSSFEELVDKVSAWIKSSNSVLSSSTEPGSSLTEAEDTLNKHVELLSQSQDALRESEAIAGFIKELKGLESSDTVELSNKASLLAEEMKTLVRNISSHVESLRPYVDFLRCADEVEEKIRILQECYKNRPEEEEENEGAGASMKDMLDAKWQSLLQKFFTMQDLGNNFINSSNMISGNLNLNIKAAGHVVEKYMETLTKKKSELTDLWTSWQLHHSQIKSVKKQWKKIKDQLKKALHDLRAMEEIFAPASKVDLGGDSQAVSKLQENFSTVKPEFLQLNAKVEFLVETSELLSLKGIPIKEKNERVSELLQLHQRVKDKIKEYETILSMAGKFHQLYRELDTVLQAEPVTVFSDTSQARTQLSQHQERQSHIHHLYKLALSLGADLTSTVQQSRLLVLSVQQLQEKLEKLERGRIVWIAEANKCEESLMNNIHFCLYKEEIGELRESFKDLKKKFNNLKFNYMKKNEKSRNLKAVKNQIQQIEIYIEKLQVLKKKLQAFTLKVSSSSERHLIGNSLREIEDALNELQRQVGDFDRTVEEYKQNLDMNVKLQQALEEYQFWCDEASSTIVRVGKYSSQCKTKEAVSSLYKQFEKFVWPTIPQQEERISQITELAVRLHGAEEGKKYMEKSINKHHEIVESIKELSNGLLDLEAKLQLETLKQPLTPEDNNKRDTIDTPEPKESGHTPEMTGPHCTKEMPVNKNPENKKPQLRKTLCQDLPDKHHPEHQKVLSETRLYTQEAFSKTSKMETITSKSTIERREEMHTSFFHSHNINVSHSPAEWDKSHILQQTKRDSQETPPLLPPLPRDQGVSHPSIIRELQCAVQKTNSEDKYQACSRNHPFHSYSKTSAHHSLEEEYLQHGTQEPAAPVPEDDFQPDHLTEESLSNDEYECTSPDDISLPPLSETPESNIIQSENDLDDGYCMSSHSLHINQHSHQSHSQHGDTLHQRQREWMSSQAESYPSPTTGLGARFRAESSSFVQSPLTVPAPSLVSNTISSILKSKSGNPPSSGITETHYSVHESCTEMQKCVHDSSTSQCHSGQPNNTHATPTPLTTEQDSDLCKPTAIREEIRRASSKKVMGKLAGGTGPNFSKPLSNATVMEGSPVTLEVEVTEFPEPTLTWFKNGHKLANDEHIELSHKEGKHTLFIHSSAVRDSGQYVVTASNSAGTVTSSSMLQVKVHRVTPHFLSRPDEQNVLVEEDLSSHCTFPQMLCKKDYKTAACDDSQVSQTAYTV</sequence>
<dbReference type="SMART" id="SM00408">
    <property type="entry name" value="IGc2"/>
    <property type="match status" value="1"/>
</dbReference>
<dbReference type="InterPro" id="IPR003598">
    <property type="entry name" value="Ig_sub2"/>
</dbReference>
<evidence type="ECO:0000256" key="7">
    <source>
        <dbReference type="SAM" id="Coils"/>
    </source>
</evidence>
<name>A0A9J8CW94_CYPCA</name>
<evidence type="ECO:0000256" key="8">
    <source>
        <dbReference type="SAM" id="MobiDB-lite"/>
    </source>
</evidence>
<dbReference type="InterPro" id="IPR007110">
    <property type="entry name" value="Ig-like_dom"/>
</dbReference>
<dbReference type="GO" id="GO:0030017">
    <property type="term" value="C:sarcomere"/>
    <property type="evidence" value="ECO:0007669"/>
    <property type="project" value="UniProtKB-ARBA"/>
</dbReference>
<evidence type="ECO:0000256" key="5">
    <source>
        <dbReference type="ARBA" id="ARBA00023157"/>
    </source>
</evidence>
<dbReference type="Pfam" id="PF25101">
    <property type="entry name" value="Spectrin_7"/>
    <property type="match status" value="1"/>
</dbReference>
<reference evidence="10" key="1">
    <citation type="submission" date="2025-08" db="UniProtKB">
        <authorList>
            <consortium name="Ensembl"/>
        </authorList>
    </citation>
    <scope>IDENTIFICATION</scope>
</reference>
<keyword evidence="4" id="KW-0677">Repeat</keyword>
<feature type="region of interest" description="Disordered" evidence="8">
    <location>
        <begin position="1252"/>
        <end position="1273"/>
    </location>
</feature>
<feature type="compositionally biased region" description="Basic and acidic residues" evidence="8">
    <location>
        <begin position="1403"/>
        <end position="1414"/>
    </location>
</feature>
<evidence type="ECO:0000256" key="6">
    <source>
        <dbReference type="ARBA" id="ARBA00023319"/>
    </source>
</evidence>
<feature type="domain" description="Ig-like" evidence="9">
    <location>
        <begin position="1551"/>
        <end position="1639"/>
    </location>
</feature>
<dbReference type="Ensembl" id="ENSCCRT00000161518.1">
    <property type="protein sequence ID" value="ENSCCRP00000174472.1"/>
    <property type="gene ID" value="ENSCCRG00000012645.2"/>
</dbReference>
<comment type="subcellular location">
    <subcellularLocation>
        <location evidence="1">Cytoplasm</location>
    </subcellularLocation>
</comment>
<dbReference type="PROSITE" id="PS50835">
    <property type="entry name" value="IG_LIKE"/>
    <property type="match status" value="1"/>
</dbReference>
<evidence type="ECO:0000256" key="4">
    <source>
        <dbReference type="ARBA" id="ARBA00022737"/>
    </source>
</evidence>
<dbReference type="InterPro" id="IPR018159">
    <property type="entry name" value="Spectrin/alpha-actinin"/>
</dbReference>
<dbReference type="SUPFAM" id="SSF46966">
    <property type="entry name" value="Spectrin repeat"/>
    <property type="match status" value="3"/>
</dbReference>
<dbReference type="SMART" id="SM00409">
    <property type="entry name" value="IG"/>
    <property type="match status" value="1"/>
</dbReference>
<feature type="compositionally biased region" description="Polar residues" evidence="8">
    <location>
        <begin position="1415"/>
        <end position="1428"/>
    </location>
</feature>
<dbReference type="FunFam" id="2.60.40.10:FF:000345">
    <property type="entry name" value="Muscle M-line assembly protein unc-89"/>
    <property type="match status" value="1"/>
</dbReference>
<feature type="region of interest" description="Disordered" evidence="8">
    <location>
        <begin position="1495"/>
        <end position="1522"/>
    </location>
</feature>
<dbReference type="GeneTree" id="ENSGT00940000164697"/>
<dbReference type="InterPro" id="IPR003599">
    <property type="entry name" value="Ig_sub"/>
</dbReference>
<evidence type="ECO:0000256" key="2">
    <source>
        <dbReference type="ARBA" id="ARBA00006692"/>
    </source>
</evidence>